<evidence type="ECO:0000256" key="2">
    <source>
        <dbReference type="ARBA" id="ARBA00022598"/>
    </source>
</evidence>
<dbReference type="GO" id="GO:0006437">
    <property type="term" value="P:tyrosyl-tRNA aminoacylation"/>
    <property type="evidence" value="ECO:0007669"/>
    <property type="project" value="InterPro"/>
</dbReference>
<name>X1CZ16_9ZZZZ</name>
<evidence type="ECO:0000256" key="1">
    <source>
        <dbReference type="ARBA" id="ARBA00013160"/>
    </source>
</evidence>
<keyword evidence="3" id="KW-0547">Nucleotide-binding</keyword>
<evidence type="ECO:0000313" key="8">
    <source>
        <dbReference type="EMBL" id="GAH01280.1"/>
    </source>
</evidence>
<dbReference type="GO" id="GO:0004831">
    <property type="term" value="F:tyrosine-tRNA ligase activity"/>
    <property type="evidence" value="ECO:0007669"/>
    <property type="project" value="UniProtKB-EC"/>
</dbReference>
<gene>
    <name evidence="8" type="ORF">S01H4_39678</name>
</gene>
<keyword evidence="5" id="KW-0648">Protein biosynthesis</keyword>
<dbReference type="EMBL" id="BART01021521">
    <property type="protein sequence ID" value="GAH01280.1"/>
    <property type="molecule type" value="Genomic_DNA"/>
</dbReference>
<dbReference type="GO" id="GO:0005829">
    <property type="term" value="C:cytosol"/>
    <property type="evidence" value="ECO:0007669"/>
    <property type="project" value="TreeGrafter"/>
</dbReference>
<dbReference type="NCBIfam" id="TIGR00234">
    <property type="entry name" value="tyrS"/>
    <property type="match status" value="1"/>
</dbReference>
<dbReference type="AlphaFoldDB" id="X1CZ16"/>
<evidence type="ECO:0000256" key="6">
    <source>
        <dbReference type="ARBA" id="ARBA00023146"/>
    </source>
</evidence>
<keyword evidence="2" id="KW-0436">Ligase</keyword>
<evidence type="ECO:0000256" key="4">
    <source>
        <dbReference type="ARBA" id="ARBA00022840"/>
    </source>
</evidence>
<dbReference type="PANTHER" id="PTHR11766:SF1">
    <property type="entry name" value="TYROSINE--TRNA LIGASE"/>
    <property type="match status" value="1"/>
</dbReference>
<feature type="non-terminal residue" evidence="8">
    <location>
        <position position="1"/>
    </location>
</feature>
<evidence type="ECO:0000256" key="5">
    <source>
        <dbReference type="ARBA" id="ARBA00022917"/>
    </source>
</evidence>
<comment type="caution">
    <text evidence="8">The sequence shown here is derived from an EMBL/GenBank/DDBJ whole genome shotgun (WGS) entry which is preliminary data.</text>
</comment>
<dbReference type="InterPro" id="IPR002307">
    <property type="entry name" value="Tyr-tRNA-ligase"/>
</dbReference>
<reference evidence="8" key="1">
    <citation type="journal article" date="2014" name="Front. Microbiol.">
        <title>High frequency of phylogenetically diverse reductive dehalogenase-homologous genes in deep subseafloor sedimentary metagenomes.</title>
        <authorList>
            <person name="Kawai M."/>
            <person name="Futagami T."/>
            <person name="Toyoda A."/>
            <person name="Takaki Y."/>
            <person name="Nishi S."/>
            <person name="Hori S."/>
            <person name="Arai W."/>
            <person name="Tsubouchi T."/>
            <person name="Morono Y."/>
            <person name="Uchiyama I."/>
            <person name="Ito T."/>
            <person name="Fujiyama A."/>
            <person name="Inagaki F."/>
            <person name="Takami H."/>
        </authorList>
    </citation>
    <scope>NUCLEOTIDE SEQUENCE</scope>
    <source>
        <strain evidence="8">Expedition CK06-06</strain>
    </source>
</reference>
<evidence type="ECO:0000256" key="3">
    <source>
        <dbReference type="ARBA" id="ARBA00022741"/>
    </source>
</evidence>
<proteinExistence type="predicted"/>
<dbReference type="InterPro" id="IPR014729">
    <property type="entry name" value="Rossmann-like_a/b/a_fold"/>
</dbReference>
<dbReference type="PANTHER" id="PTHR11766">
    <property type="entry name" value="TYROSYL-TRNA SYNTHETASE"/>
    <property type="match status" value="1"/>
</dbReference>
<protein>
    <recommendedName>
        <fullName evidence="1">tyrosine--tRNA ligase</fullName>
        <ecNumber evidence="1">6.1.1.1</ecNumber>
    </recommendedName>
</protein>
<evidence type="ECO:0000256" key="7">
    <source>
        <dbReference type="ARBA" id="ARBA00048248"/>
    </source>
</evidence>
<organism evidence="8">
    <name type="scientific">marine sediment metagenome</name>
    <dbReference type="NCBI Taxonomy" id="412755"/>
    <lineage>
        <taxon>unclassified sequences</taxon>
        <taxon>metagenomes</taxon>
        <taxon>ecological metagenomes</taxon>
    </lineage>
</organism>
<dbReference type="PRINTS" id="PR01040">
    <property type="entry name" value="TRNASYNTHTYR"/>
</dbReference>
<accession>X1CZ16</accession>
<dbReference type="Pfam" id="PF00579">
    <property type="entry name" value="tRNA-synt_1b"/>
    <property type="match status" value="1"/>
</dbReference>
<keyword evidence="4" id="KW-0067">ATP-binding</keyword>
<dbReference type="SUPFAM" id="SSF52374">
    <property type="entry name" value="Nucleotidylyl transferase"/>
    <property type="match status" value="1"/>
</dbReference>
<keyword evidence="6" id="KW-0030">Aminoacyl-tRNA synthetase</keyword>
<comment type="catalytic activity">
    <reaction evidence="7">
        <text>tRNA(Tyr) + L-tyrosine + ATP = L-tyrosyl-tRNA(Tyr) + AMP + diphosphate + H(+)</text>
        <dbReference type="Rhea" id="RHEA:10220"/>
        <dbReference type="Rhea" id="RHEA-COMP:9706"/>
        <dbReference type="Rhea" id="RHEA-COMP:9707"/>
        <dbReference type="ChEBI" id="CHEBI:15378"/>
        <dbReference type="ChEBI" id="CHEBI:30616"/>
        <dbReference type="ChEBI" id="CHEBI:33019"/>
        <dbReference type="ChEBI" id="CHEBI:58315"/>
        <dbReference type="ChEBI" id="CHEBI:78442"/>
        <dbReference type="ChEBI" id="CHEBI:78536"/>
        <dbReference type="ChEBI" id="CHEBI:456215"/>
        <dbReference type="EC" id="6.1.1.1"/>
    </reaction>
</comment>
<feature type="non-terminal residue" evidence="8">
    <location>
        <position position="290"/>
    </location>
</feature>
<dbReference type="InterPro" id="IPR002305">
    <property type="entry name" value="aa-tRNA-synth_Ic"/>
</dbReference>
<dbReference type="EC" id="6.1.1.1" evidence="1"/>
<dbReference type="InterPro" id="IPR024088">
    <property type="entry name" value="Tyr-tRNA-ligase_bac-type"/>
</dbReference>
<sequence>FLIGDFTGLIGDPSGRSATRPPMTREEINKNTETYKKQIFKILDPEKTIIDFNSRWLGKLTSIDIINLTSKYTVARILERDDFTNRLKNNKPISVHEILYPLMQAYDSVALKADVELGGTDQKFNLLVGREIQRAFKQEPQVIMTTPLLEGLTGVEKMSKSLNNYVGIAESPSEIYGKVMSISDPLMFRYYELLTDESLPQIEKWKREVKEEKINPKDLKSRLSLSIASDFWGKEKAKKALQEFERVFKEKKLPTKIEDIEIKVESKVKVKARAKVEAGVTVVPLIDLLV</sequence>
<dbReference type="CDD" id="cd00805">
    <property type="entry name" value="TyrRS_core"/>
    <property type="match status" value="1"/>
</dbReference>
<dbReference type="Gene3D" id="1.10.240.10">
    <property type="entry name" value="Tyrosyl-Transfer RNA Synthetase"/>
    <property type="match status" value="1"/>
</dbReference>
<dbReference type="GO" id="GO:0005524">
    <property type="term" value="F:ATP binding"/>
    <property type="evidence" value="ECO:0007669"/>
    <property type="project" value="UniProtKB-KW"/>
</dbReference>
<dbReference type="Gene3D" id="3.40.50.620">
    <property type="entry name" value="HUPs"/>
    <property type="match status" value="1"/>
</dbReference>